<keyword evidence="1" id="KW-0547">Nucleotide-binding</keyword>
<dbReference type="PANTHER" id="PTHR18934">
    <property type="entry name" value="ATP-DEPENDENT RNA HELICASE"/>
    <property type="match status" value="1"/>
</dbReference>
<name>A0A8H4UV02_9HYPO</name>
<keyword evidence="7" id="KW-1185">Reference proteome</keyword>
<dbReference type="Gene3D" id="3.40.50.300">
    <property type="entry name" value="P-loop containing nucleotide triphosphate hydrolases"/>
    <property type="match status" value="1"/>
</dbReference>
<gene>
    <name evidence="6" type="ORF">FZEAL_527</name>
</gene>
<reference evidence="6" key="1">
    <citation type="journal article" date="2020" name="BMC Genomics">
        <title>Correction to: Identification and distribution of gene clusters required for synthesis of sphingolipid metabolism inhibitors in diverse species of the filamentous fungus Fusarium.</title>
        <authorList>
            <person name="Kim H.S."/>
            <person name="Lohmar J.M."/>
            <person name="Busman M."/>
            <person name="Brown D.W."/>
            <person name="Naumann T.A."/>
            <person name="Divon H.H."/>
            <person name="Lysoe E."/>
            <person name="Uhlig S."/>
            <person name="Proctor R.H."/>
        </authorList>
    </citation>
    <scope>NUCLEOTIDE SEQUENCE</scope>
    <source>
        <strain evidence="6">NRRL 22465</strain>
    </source>
</reference>
<dbReference type="EMBL" id="JABEYC010000027">
    <property type="protein sequence ID" value="KAF4984239.1"/>
    <property type="molecule type" value="Genomic_DNA"/>
</dbReference>
<keyword evidence="2" id="KW-0378">Hydrolase</keyword>
<protein>
    <recommendedName>
        <fullName evidence="5">Helicase C-terminal domain-containing protein</fullName>
    </recommendedName>
</protein>
<proteinExistence type="predicted"/>
<dbReference type="GO" id="GO:0005524">
    <property type="term" value="F:ATP binding"/>
    <property type="evidence" value="ECO:0007669"/>
    <property type="project" value="UniProtKB-KW"/>
</dbReference>
<comment type="caution">
    <text evidence="6">The sequence shown here is derived from an EMBL/GenBank/DDBJ whole genome shotgun (WGS) entry which is preliminary data.</text>
</comment>
<evidence type="ECO:0000313" key="6">
    <source>
        <dbReference type="EMBL" id="KAF4984239.1"/>
    </source>
</evidence>
<keyword evidence="3" id="KW-0347">Helicase</keyword>
<dbReference type="Gene3D" id="1.20.120.1080">
    <property type="match status" value="1"/>
</dbReference>
<dbReference type="AlphaFoldDB" id="A0A8H4UV02"/>
<evidence type="ECO:0000256" key="1">
    <source>
        <dbReference type="ARBA" id="ARBA00022741"/>
    </source>
</evidence>
<evidence type="ECO:0000256" key="2">
    <source>
        <dbReference type="ARBA" id="ARBA00022801"/>
    </source>
</evidence>
<accession>A0A8H4UV02</accession>
<dbReference type="GO" id="GO:0016787">
    <property type="term" value="F:hydrolase activity"/>
    <property type="evidence" value="ECO:0007669"/>
    <property type="project" value="UniProtKB-KW"/>
</dbReference>
<evidence type="ECO:0000256" key="4">
    <source>
        <dbReference type="ARBA" id="ARBA00022840"/>
    </source>
</evidence>
<keyword evidence="4" id="KW-0067">ATP-binding</keyword>
<dbReference type="OrthoDB" id="10253254at2759"/>
<organism evidence="6 7">
    <name type="scientific">Fusarium zealandicum</name>
    <dbReference type="NCBI Taxonomy" id="1053134"/>
    <lineage>
        <taxon>Eukaryota</taxon>
        <taxon>Fungi</taxon>
        <taxon>Dikarya</taxon>
        <taxon>Ascomycota</taxon>
        <taxon>Pezizomycotina</taxon>
        <taxon>Sordariomycetes</taxon>
        <taxon>Hypocreomycetidae</taxon>
        <taxon>Hypocreales</taxon>
        <taxon>Nectriaceae</taxon>
        <taxon>Fusarium</taxon>
        <taxon>Fusarium staphyleae species complex</taxon>
    </lineage>
</organism>
<evidence type="ECO:0000259" key="5">
    <source>
        <dbReference type="PROSITE" id="PS51194"/>
    </source>
</evidence>
<dbReference type="PROSITE" id="PS51194">
    <property type="entry name" value="HELICASE_CTER"/>
    <property type="match status" value="1"/>
</dbReference>
<dbReference type="SUPFAM" id="SSF52540">
    <property type="entry name" value="P-loop containing nucleoside triphosphate hydrolases"/>
    <property type="match status" value="1"/>
</dbReference>
<dbReference type="PANTHER" id="PTHR18934:SF99">
    <property type="entry name" value="ATP-DEPENDENT RNA HELICASE DHX37-RELATED"/>
    <property type="match status" value="1"/>
</dbReference>
<dbReference type="GO" id="GO:0003723">
    <property type="term" value="F:RNA binding"/>
    <property type="evidence" value="ECO:0007669"/>
    <property type="project" value="TreeGrafter"/>
</dbReference>
<evidence type="ECO:0000256" key="3">
    <source>
        <dbReference type="ARBA" id="ARBA00022806"/>
    </source>
</evidence>
<dbReference type="InterPro" id="IPR027417">
    <property type="entry name" value="P-loop_NTPase"/>
</dbReference>
<dbReference type="Proteomes" id="UP000635477">
    <property type="component" value="Unassembled WGS sequence"/>
</dbReference>
<reference evidence="6" key="2">
    <citation type="submission" date="2020-05" db="EMBL/GenBank/DDBJ databases">
        <authorList>
            <person name="Kim H.-S."/>
            <person name="Proctor R.H."/>
            <person name="Brown D.W."/>
        </authorList>
    </citation>
    <scope>NUCLEOTIDE SEQUENCE</scope>
    <source>
        <strain evidence="6">NRRL 22465</strain>
    </source>
</reference>
<dbReference type="InterPro" id="IPR001650">
    <property type="entry name" value="Helicase_C-like"/>
</dbReference>
<dbReference type="InterPro" id="IPR011709">
    <property type="entry name" value="DEAD-box_helicase_OB_fold"/>
</dbReference>
<feature type="domain" description="Helicase C-terminal" evidence="5">
    <location>
        <begin position="1"/>
        <end position="110"/>
    </location>
</feature>
<evidence type="ECO:0000313" key="7">
    <source>
        <dbReference type="Proteomes" id="UP000635477"/>
    </source>
</evidence>
<dbReference type="Pfam" id="PF07717">
    <property type="entry name" value="OB_NTP_bind"/>
    <property type="match status" value="1"/>
</dbReference>
<dbReference type="GO" id="GO:0004386">
    <property type="term" value="F:helicase activity"/>
    <property type="evidence" value="ECO:0007669"/>
    <property type="project" value="UniProtKB-KW"/>
</dbReference>
<dbReference type="CDD" id="cd18791">
    <property type="entry name" value="SF2_C_RHA"/>
    <property type="match status" value="1"/>
</dbReference>
<sequence>MRDYSSRKCIVSKNIAETSLTIDGVIYVIDAGLVVQSHYNPRAGLNKLATAPISQAAAYQRSSRAGRTRPGMCFRVYEEATFNNVFVPSTPPGILENEIVQQVLPLKSLGYSVAKGYISANGMITREGRMAVKLPVHSVWMNAFREAHGLGCGLEMVGIAALMSTENSIFLRPYTTRYGADIARSRFFCPFSDHITHLNALHAFSKVQEQGEAGLDRWCSEAFLSRRVLEEACRIRLQLKTPVSQVLRAALRSTSFGLDDYELKIRKALARSFFYRSAFRQPGLDLYKMVHDSHPAGIHPDSALVGQGHEWVIFDAFIHTGKQYMQNTTAVDPDWLVDLDYFREERFAGKRNGMLRHPEAIESISEARAKRSQNAG</sequence>